<protein>
    <submittedName>
        <fullName evidence="5">C6 transcription factor</fullName>
    </submittedName>
</protein>
<feature type="domain" description="Zn(2)-C6 fungal-type" evidence="4">
    <location>
        <begin position="37"/>
        <end position="65"/>
    </location>
</feature>
<dbReference type="Pfam" id="PF04082">
    <property type="entry name" value="Fungal_trans"/>
    <property type="match status" value="1"/>
</dbReference>
<dbReference type="PROSITE" id="PS50048">
    <property type="entry name" value="ZN2_CY6_FUNGAL_2"/>
    <property type="match status" value="1"/>
</dbReference>
<evidence type="ECO:0000256" key="3">
    <source>
        <dbReference type="SAM" id="MobiDB-lite"/>
    </source>
</evidence>
<dbReference type="RefSeq" id="XP_018150068.1">
    <property type="nucleotide sequence ID" value="XM_018293145.1"/>
</dbReference>
<dbReference type="InterPro" id="IPR007219">
    <property type="entry name" value="XnlR_reg_dom"/>
</dbReference>
<feature type="region of interest" description="Disordered" evidence="3">
    <location>
        <begin position="1"/>
        <end position="21"/>
    </location>
</feature>
<dbReference type="OrthoDB" id="2943660at2759"/>
<reference evidence="5 6" key="1">
    <citation type="journal article" date="2016" name="PLoS Pathog.">
        <title>Biosynthesis of antibiotic leucinostatins in bio-control fungus Purpureocillium lilacinum and their inhibition on phytophthora revealed by genome mining.</title>
        <authorList>
            <person name="Wang G."/>
            <person name="Liu Z."/>
            <person name="Lin R."/>
            <person name="Li E."/>
            <person name="Mao Z."/>
            <person name="Ling J."/>
            <person name="Yang Y."/>
            <person name="Yin W.B."/>
            <person name="Xie B."/>
        </authorList>
    </citation>
    <scope>NUCLEOTIDE SEQUENCE [LARGE SCALE GENOMIC DNA]</scope>
    <source>
        <strain evidence="5">170</strain>
    </source>
</reference>
<dbReference type="GO" id="GO:0000981">
    <property type="term" value="F:DNA-binding transcription factor activity, RNA polymerase II-specific"/>
    <property type="evidence" value="ECO:0007669"/>
    <property type="project" value="InterPro"/>
</dbReference>
<dbReference type="EMBL" id="LSBJ02000001">
    <property type="protein sequence ID" value="OAQ73985.1"/>
    <property type="molecule type" value="Genomic_DNA"/>
</dbReference>
<dbReference type="InterPro" id="IPR036864">
    <property type="entry name" value="Zn2-C6_fun-type_DNA-bd_sf"/>
</dbReference>
<dbReference type="AlphaFoldDB" id="A0A179G863"/>
<keyword evidence="1" id="KW-0479">Metal-binding</keyword>
<dbReference type="GO" id="GO:0003677">
    <property type="term" value="F:DNA binding"/>
    <property type="evidence" value="ECO:0007669"/>
    <property type="project" value="InterPro"/>
</dbReference>
<dbReference type="PROSITE" id="PS00463">
    <property type="entry name" value="ZN2_CY6_FUNGAL_1"/>
    <property type="match status" value="1"/>
</dbReference>
<dbReference type="CDD" id="cd00067">
    <property type="entry name" value="GAL4"/>
    <property type="match status" value="1"/>
</dbReference>
<dbReference type="InterPro" id="IPR001138">
    <property type="entry name" value="Zn2Cys6_DnaBD"/>
</dbReference>
<dbReference type="Pfam" id="PF00172">
    <property type="entry name" value="Zn_clus"/>
    <property type="match status" value="1"/>
</dbReference>
<evidence type="ECO:0000256" key="1">
    <source>
        <dbReference type="ARBA" id="ARBA00022723"/>
    </source>
</evidence>
<sequence>MEKRLPPLMPSPSTVIHHRSDDKVSFARQKRRQVASACLNCRKRKEKCDDKRPTCGACARRGVTCNNESKDDESANCIALRHRNMSLRQENEQLRDLFKLLHNLPTEEGQEVIARLKVADDPIQVLRAVQEATLLINNPNSRSYSALMDSRLERLDLLALRENAIRVDAKPWTAVASDGIVSELVSSFFNWENSFYVPIIDRDAFLEEMRSGNPATAKYCTPFLVNAICADRCYTSRRTRAFSGVSKKDLGDEFYNEAKKLLHLENGRVSVPTVQGLALLFAVACYRGTDKLGQIYRLAAYDMFHRLDVDAMHEQAKDDPLKARDRSVLCRLAWGLFIYESIVGYIYFQKSSLPPPKLPRCFEPPPSANDGPAPNVDLFGNLHTNESKSPPLIRGALYLACDITVMLYESMEWNETAEDKGIVGSEEDLEKRREKMAEVRQWRANLPPNLRDDTNFTPQTCYLRAYMNEVLFSILKPLPANTEVEPGWTVKALQLNFCKIDIDNMERFVQVYTLRDYACINICGAYNSILILVQYLADPTVHQMFAKAAYLIGETGGDFPMCRFILLAIRAMAWQAKNALPANAKAYFANLDEGKNYRDISFGIPEEDKKKMVAQRGEPRPTHKGDDMGTLLFRWSAMSIE</sequence>
<dbReference type="GO" id="GO:0006351">
    <property type="term" value="P:DNA-templated transcription"/>
    <property type="evidence" value="ECO:0007669"/>
    <property type="project" value="InterPro"/>
</dbReference>
<accession>A0A179G863</accession>
<evidence type="ECO:0000313" key="5">
    <source>
        <dbReference type="EMBL" id="OAQ73985.1"/>
    </source>
</evidence>
<dbReference type="SMART" id="SM00066">
    <property type="entry name" value="GAL4"/>
    <property type="match status" value="1"/>
</dbReference>
<dbReference type="InterPro" id="IPR053187">
    <property type="entry name" value="Notoamide_regulator"/>
</dbReference>
<keyword evidence="2" id="KW-0539">Nucleus</keyword>
<dbReference type="SUPFAM" id="SSF57701">
    <property type="entry name" value="Zn2/Cys6 DNA-binding domain"/>
    <property type="match status" value="1"/>
</dbReference>
<gene>
    <name evidence="5" type="ORF">VFPPC_15392</name>
</gene>
<name>A0A179G863_METCM</name>
<organism evidence="5 6">
    <name type="scientific">Pochonia chlamydosporia 170</name>
    <dbReference type="NCBI Taxonomy" id="1380566"/>
    <lineage>
        <taxon>Eukaryota</taxon>
        <taxon>Fungi</taxon>
        <taxon>Dikarya</taxon>
        <taxon>Ascomycota</taxon>
        <taxon>Pezizomycotina</taxon>
        <taxon>Sordariomycetes</taxon>
        <taxon>Hypocreomycetidae</taxon>
        <taxon>Hypocreales</taxon>
        <taxon>Clavicipitaceae</taxon>
        <taxon>Pochonia</taxon>
    </lineage>
</organism>
<evidence type="ECO:0000259" key="4">
    <source>
        <dbReference type="PROSITE" id="PS50048"/>
    </source>
</evidence>
<evidence type="ECO:0000256" key="2">
    <source>
        <dbReference type="ARBA" id="ARBA00023242"/>
    </source>
</evidence>
<dbReference type="Gene3D" id="4.10.240.10">
    <property type="entry name" value="Zn(2)-C6 fungal-type DNA-binding domain"/>
    <property type="match status" value="1"/>
</dbReference>
<comment type="caution">
    <text evidence="5">The sequence shown here is derived from an EMBL/GenBank/DDBJ whole genome shotgun (WGS) entry which is preliminary data.</text>
</comment>
<proteinExistence type="predicted"/>
<keyword evidence="6" id="KW-1185">Reference proteome</keyword>
<dbReference type="GO" id="GO:0008270">
    <property type="term" value="F:zinc ion binding"/>
    <property type="evidence" value="ECO:0007669"/>
    <property type="project" value="InterPro"/>
</dbReference>
<dbReference type="PANTHER" id="PTHR47256:SF3">
    <property type="entry name" value="ZN(II)2CYS6 TRANSCRIPTION FACTOR (EUROFUNG)"/>
    <property type="match status" value="1"/>
</dbReference>
<dbReference type="STRING" id="1380566.A0A179G863"/>
<dbReference type="KEGG" id="pchm:VFPPC_15392"/>
<dbReference type="Proteomes" id="UP000078397">
    <property type="component" value="Unassembled WGS sequence"/>
</dbReference>
<dbReference type="GeneID" id="28857139"/>
<dbReference type="CDD" id="cd12148">
    <property type="entry name" value="fungal_TF_MHR"/>
    <property type="match status" value="1"/>
</dbReference>
<evidence type="ECO:0000313" key="6">
    <source>
        <dbReference type="Proteomes" id="UP000078397"/>
    </source>
</evidence>
<dbReference type="PANTHER" id="PTHR47256">
    <property type="entry name" value="ZN(II)2CYS6 TRANSCRIPTION FACTOR (EUROFUNG)-RELATED"/>
    <property type="match status" value="1"/>
</dbReference>